<dbReference type="InterPro" id="IPR033126">
    <property type="entry name" value="Glyco_hydro_9_Asp/Glu_AS"/>
</dbReference>
<proteinExistence type="inferred from homology"/>
<organism evidence="12 13">
    <name type="scientific">Saccoglossus kowalevskii</name>
    <name type="common">Acorn worm</name>
    <dbReference type="NCBI Taxonomy" id="10224"/>
    <lineage>
        <taxon>Eukaryota</taxon>
        <taxon>Metazoa</taxon>
        <taxon>Hemichordata</taxon>
        <taxon>Enteropneusta</taxon>
        <taxon>Harrimaniidae</taxon>
        <taxon>Saccoglossus</taxon>
    </lineage>
</organism>
<evidence type="ECO:0000256" key="7">
    <source>
        <dbReference type="ARBA" id="ARBA00023326"/>
    </source>
</evidence>
<evidence type="ECO:0000256" key="8">
    <source>
        <dbReference type="PROSITE-ProRule" id="PRU10060"/>
    </source>
</evidence>
<evidence type="ECO:0000256" key="3">
    <source>
        <dbReference type="ARBA" id="ARBA00022801"/>
    </source>
</evidence>
<accession>A0ABM0MR64</accession>
<evidence type="ECO:0000313" key="12">
    <source>
        <dbReference type="Proteomes" id="UP000694865"/>
    </source>
</evidence>
<name>A0ABM0MR64_SACKO</name>
<dbReference type="InterPro" id="IPR008928">
    <property type="entry name" value="6-hairpin_glycosidase_sf"/>
</dbReference>
<feature type="transmembrane region" description="Helical" evidence="10">
    <location>
        <begin position="12"/>
        <end position="35"/>
    </location>
</feature>
<dbReference type="InterPro" id="IPR012341">
    <property type="entry name" value="6hp_glycosidase-like_sf"/>
</dbReference>
<dbReference type="GeneID" id="100378239"/>
<comment type="similarity">
    <text evidence="2 8 9">Belongs to the glycosyl hydrolase 9 (cellulase E) family.</text>
</comment>
<evidence type="ECO:0000256" key="10">
    <source>
        <dbReference type="SAM" id="Phobius"/>
    </source>
</evidence>
<dbReference type="SUPFAM" id="SSF48208">
    <property type="entry name" value="Six-hairpin glycosidases"/>
    <property type="match status" value="1"/>
</dbReference>
<gene>
    <name evidence="13" type="primary">LOC100378239</name>
</gene>
<dbReference type="EC" id="3.2.1.4" evidence="9"/>
<comment type="catalytic activity">
    <reaction evidence="1 9">
        <text>Endohydrolysis of (1-&gt;4)-beta-D-glucosidic linkages in cellulose, lichenin and cereal beta-D-glucans.</text>
        <dbReference type="EC" id="3.2.1.4"/>
    </reaction>
</comment>
<keyword evidence="10" id="KW-0472">Membrane</keyword>
<keyword evidence="6 8" id="KW-0326">Glycosidase</keyword>
<feature type="domain" description="Glycoside hydrolase family 9" evidence="11">
    <location>
        <begin position="71"/>
        <end position="489"/>
    </location>
</feature>
<protein>
    <recommendedName>
        <fullName evidence="9">Endoglucanase</fullName>
        <ecNumber evidence="9">3.2.1.4</ecNumber>
    </recommendedName>
</protein>
<dbReference type="RefSeq" id="XP_006822505.1">
    <property type="nucleotide sequence ID" value="XM_006822442.1"/>
</dbReference>
<evidence type="ECO:0000256" key="1">
    <source>
        <dbReference type="ARBA" id="ARBA00000966"/>
    </source>
</evidence>
<keyword evidence="12" id="KW-1185">Reference proteome</keyword>
<dbReference type="Pfam" id="PF00759">
    <property type="entry name" value="Glyco_hydro_9"/>
    <property type="match status" value="1"/>
</dbReference>
<dbReference type="Proteomes" id="UP000694865">
    <property type="component" value="Unplaced"/>
</dbReference>
<feature type="active site" evidence="8">
    <location>
        <position position="477"/>
    </location>
</feature>
<evidence type="ECO:0000256" key="4">
    <source>
        <dbReference type="ARBA" id="ARBA00023001"/>
    </source>
</evidence>
<dbReference type="Gene3D" id="1.50.10.10">
    <property type="match status" value="1"/>
</dbReference>
<evidence type="ECO:0000256" key="6">
    <source>
        <dbReference type="ARBA" id="ARBA00023295"/>
    </source>
</evidence>
<dbReference type="PROSITE" id="PS00698">
    <property type="entry name" value="GH9_3"/>
    <property type="match status" value="1"/>
</dbReference>
<keyword evidence="10" id="KW-1133">Transmembrane helix</keyword>
<keyword evidence="7 8" id="KW-0624">Polysaccharide degradation</keyword>
<keyword evidence="5 8" id="KW-0119">Carbohydrate metabolism</keyword>
<sequence length="507" mass="57069">MVPGKGSNNGMFLRYLCILFVGILASGSVIAGSFVDDIDEMMREIILEETKREDSKSQNHKRANGLSHYEYSEVLDLSILFYEAQRSGALPETKRIPWRGDSFVGDRGISKYHNLTGGWYDAGDHVKFGLPMAYSATVLGWGVIDYKDAYEVAGLMHYVRDSLKWAYDYFIRCHAATFKFYYQVGDAGADHQVWNRPEDMEMDRPAEYLDSDSTGSDVLGETAAALATCAIIFKDVDPTYSALCLDEAKALYKLAKKWLGTYPSKHYYVSTSFGDELMWAAAWLYRATEEEEYLTESEAYYVEYNGRAKAYAFSWGDKRPGAQVLLYQLTNKTQYSENAKNYLNTWLPGGGITYTPLGLAFRHTWGSLRYATSTAFLALRMADLGVRTPAYREFGVKQVHYALGDAGHSFVVGFGKDPPTRPHHRSSSCPDPGIECKNFNSFLFDGPNHHVLYGALVGGPESDDYWYDDRQDYMLNEVACDYNAGFQSAVAALKHLEITGELDELQL</sequence>
<keyword evidence="3 8" id="KW-0378">Hydrolase</keyword>
<evidence type="ECO:0000256" key="2">
    <source>
        <dbReference type="ARBA" id="ARBA00007072"/>
    </source>
</evidence>
<evidence type="ECO:0000256" key="9">
    <source>
        <dbReference type="RuleBase" id="RU361166"/>
    </source>
</evidence>
<dbReference type="PANTHER" id="PTHR22298">
    <property type="entry name" value="ENDO-1,4-BETA-GLUCANASE"/>
    <property type="match status" value="1"/>
</dbReference>
<evidence type="ECO:0000259" key="11">
    <source>
        <dbReference type="Pfam" id="PF00759"/>
    </source>
</evidence>
<evidence type="ECO:0000313" key="13">
    <source>
        <dbReference type="RefSeq" id="XP_006822505.1"/>
    </source>
</evidence>
<dbReference type="InterPro" id="IPR001701">
    <property type="entry name" value="Glyco_hydro_9"/>
</dbReference>
<keyword evidence="10" id="KW-0812">Transmembrane</keyword>
<evidence type="ECO:0000256" key="5">
    <source>
        <dbReference type="ARBA" id="ARBA00023277"/>
    </source>
</evidence>
<keyword evidence="4 9" id="KW-0136">Cellulose degradation</keyword>
<feature type="active site" evidence="8">
    <location>
        <position position="468"/>
    </location>
</feature>
<reference evidence="13" key="1">
    <citation type="submission" date="2025-08" db="UniProtKB">
        <authorList>
            <consortium name="RefSeq"/>
        </authorList>
    </citation>
    <scope>IDENTIFICATION</scope>
    <source>
        <tissue evidence="13">Testes</tissue>
    </source>
</reference>